<evidence type="ECO:0000313" key="7">
    <source>
        <dbReference type="EMBL" id="CAF0908241.1"/>
    </source>
</evidence>
<accession>A0A814A207</accession>
<feature type="compositionally biased region" description="Polar residues" evidence="5">
    <location>
        <begin position="261"/>
        <end position="270"/>
    </location>
</feature>
<feature type="compositionally biased region" description="Low complexity" evidence="5">
    <location>
        <begin position="196"/>
        <end position="205"/>
    </location>
</feature>
<evidence type="ECO:0000256" key="3">
    <source>
        <dbReference type="ARBA" id="ARBA00023157"/>
    </source>
</evidence>
<dbReference type="GO" id="GO:0005509">
    <property type="term" value="F:calcium ion binding"/>
    <property type="evidence" value="ECO:0007669"/>
    <property type="project" value="InterPro"/>
</dbReference>
<dbReference type="SUPFAM" id="SSF57196">
    <property type="entry name" value="EGF/Laminin"/>
    <property type="match status" value="1"/>
</dbReference>
<dbReference type="SMART" id="SM00179">
    <property type="entry name" value="EGF_CA"/>
    <property type="match status" value="3"/>
</dbReference>
<dbReference type="InterPro" id="IPR049883">
    <property type="entry name" value="NOTCH1_EGF-like"/>
</dbReference>
<dbReference type="InterPro" id="IPR000152">
    <property type="entry name" value="EGF-type_Asp/Asn_hydroxyl_site"/>
</dbReference>
<dbReference type="PANTHER" id="PTHR24034">
    <property type="entry name" value="EGF-LIKE DOMAIN-CONTAINING PROTEIN"/>
    <property type="match status" value="1"/>
</dbReference>
<evidence type="ECO:0000256" key="5">
    <source>
        <dbReference type="SAM" id="MobiDB-lite"/>
    </source>
</evidence>
<dbReference type="Proteomes" id="UP000681722">
    <property type="component" value="Unassembled WGS sequence"/>
</dbReference>
<feature type="region of interest" description="Disordered" evidence="5">
    <location>
        <begin position="1577"/>
        <end position="1601"/>
    </location>
</feature>
<evidence type="ECO:0000256" key="2">
    <source>
        <dbReference type="ARBA" id="ARBA00022737"/>
    </source>
</evidence>
<feature type="compositionally biased region" description="Polar residues" evidence="5">
    <location>
        <begin position="1578"/>
        <end position="1590"/>
    </location>
</feature>
<dbReference type="InterPro" id="IPR000742">
    <property type="entry name" value="EGF"/>
</dbReference>
<evidence type="ECO:0000256" key="4">
    <source>
        <dbReference type="PROSITE-ProRule" id="PRU00076"/>
    </source>
</evidence>
<dbReference type="Gene3D" id="2.10.25.10">
    <property type="entry name" value="Laminin"/>
    <property type="match status" value="1"/>
</dbReference>
<keyword evidence="2" id="KW-0677">Repeat</keyword>
<feature type="region of interest" description="Disordered" evidence="5">
    <location>
        <begin position="83"/>
        <end position="106"/>
    </location>
</feature>
<feature type="compositionally biased region" description="Low complexity" evidence="5">
    <location>
        <begin position="1283"/>
        <end position="1295"/>
    </location>
</feature>
<feature type="compositionally biased region" description="Low complexity" evidence="5">
    <location>
        <begin position="236"/>
        <end position="260"/>
    </location>
</feature>
<protein>
    <recommendedName>
        <fullName evidence="6">EGF-like domain-containing protein</fullName>
    </recommendedName>
</protein>
<keyword evidence="1 4" id="KW-0245">EGF-like domain</keyword>
<gene>
    <name evidence="7" type="ORF">GPM918_LOCUS9005</name>
    <name evidence="8" type="ORF">SRO942_LOCUS9006</name>
</gene>
<dbReference type="EMBL" id="CAJNOQ010001629">
    <property type="protein sequence ID" value="CAF0908241.1"/>
    <property type="molecule type" value="Genomic_DNA"/>
</dbReference>
<feature type="disulfide bond" evidence="4">
    <location>
        <begin position="1094"/>
        <end position="1104"/>
    </location>
</feature>
<organism evidence="7 9">
    <name type="scientific">Didymodactylos carnosus</name>
    <dbReference type="NCBI Taxonomy" id="1234261"/>
    <lineage>
        <taxon>Eukaryota</taxon>
        <taxon>Metazoa</taxon>
        <taxon>Spiralia</taxon>
        <taxon>Gnathifera</taxon>
        <taxon>Rotifera</taxon>
        <taxon>Eurotatoria</taxon>
        <taxon>Bdelloidea</taxon>
        <taxon>Philodinida</taxon>
        <taxon>Philodinidae</taxon>
        <taxon>Didymodactylos</taxon>
    </lineage>
</organism>
<feature type="domain" description="EGF-like" evidence="6">
    <location>
        <begin position="1090"/>
        <end position="1128"/>
    </location>
</feature>
<comment type="caution">
    <text evidence="7">The sequence shown here is derived from an EMBL/GenBank/DDBJ whole genome shotgun (WGS) entry which is preliminary data.</text>
</comment>
<dbReference type="InterPro" id="IPR001881">
    <property type="entry name" value="EGF-like_Ca-bd_dom"/>
</dbReference>
<evidence type="ECO:0000256" key="1">
    <source>
        <dbReference type="ARBA" id="ARBA00022536"/>
    </source>
</evidence>
<evidence type="ECO:0000313" key="8">
    <source>
        <dbReference type="EMBL" id="CAF3689758.1"/>
    </source>
</evidence>
<dbReference type="SMART" id="SM00181">
    <property type="entry name" value="EGF"/>
    <property type="match status" value="4"/>
</dbReference>
<sequence length="1632" mass="179822">MNNRSKRQLPLHQKNYNTTDLDTALSPLEEPEFLPISDEFLQSIQIDDNDYDGSGQITTEGFTDHTPITTTVSKIPVTTTSIGQTEASAINTPSTGEGSPSSATNPLTVTMVSTSSGVTGSFTMSSSTIEQTGSSAIAILSTSEGSISSTSTATIISTSSGGTTGETEASTTYAVLTSEGATSSVSSAVTATTTSTSSGATVSFTMSSSATGQPESSTATTLSVSGGPTSPLSSPVVETMVTTSSAAATAQTEISITTTQPTGSDSMTSASEPITATTILTTSGATTTQTEVSTTNTLLTSEGDCDYGEEGCSPFKTGTQKYEQFCPQSCGISVISTNESCVADCPNVEFSLLDDKNTSPIGRNMRVKPYPLPFNYQFTDPETNYKVIWVTDRGYITLDSPFYAVEPTAAFLSNITVPYIAPFWTDFSSRSLSICEQWYWKEYTAVTFKQIDDLSDQCCLPTKAGISWTKWCNLYYQLRPASTCDGYNPPMQAWYGGDPHMETLTKSNFSCNMKGTFIYAETTAAANKSAISNNGNQTYANLLLPDELFAILVTTTAEKLNLKTELFTDQTFTYYSSFSMRLGAQSETVINVNVTDRNLFDISYSIKRGPVNNPFVETTLTNFAAYFYYPADISNTISSNISFSIARENEEISATNWNPLQNNGPVLSAEVPKLTISTYSGIAMQCYLITKNMACTLLLPKKYEGNVHGLVMNGYVGLTGSSYEDRNDICTNFSLSTESAGTPLNRQALLSWYLSSTTDKYRNYTKTSCLDQNTEIVNDFCVQDLLITQSALISSLTVRSFVNFQQANLYLERNPPSIQLLYGFNGDPHIYKFDMPHSYTSDSVRSHNVSFDVTVTDASLPINVQLLTSQDSPTVDCINKINSIYSCSFVYNNETKPNLKITVVVTEIIINKKTYQVLRLVVNECEVNGTPALTNQNDLSPYLSVFFCVCQPYNKVVEPCINDKNPCGQDICQNIEGTELGYECICSSGYYFNGTMCSEIDICNSTVNTTNNILPCSGKGQRGTNINGTCNCTCKDGFVNVSPSNDLICNESVEIVCDVSTDICRNVTSTEQFCSSRIMEYNETTAQCERIDYCNIYCHNSSECTLVPNGYKCTCPPGTQLDNTFNCVACVPGRAGPNCSYICQCQYGTCNVNATDVTDLCNCDKGYEGDYCDGVKDYCNIAHINECAVPLDNVCAQKSTCINTNGSYWCQCDPGYKLKDSVRHRPKVRSSSTSVVTQIPPVRRSKKNSKKYLVASISVHITSQLMKQDMDERTLSSEESSDSRTTYRTTYDNDNNNQTINSEFFRDLEQTMRVNMRATVARPDMHVMLTSLPTNTTTTSTSTTAYTVDPFDDLDDIIDDDDLTTMFHDPLDNLFDDEEIIEVYNPNLKLPRPQVDTQPTGLFSDFGSSSIAEQLILYYSIDFYLNNASECDSLISTDLFEMHDPIIIHTYDKEIDQHHKSAMAPKQPNRPKRNTQAPNVYTPDESFLCLLNSSNTNEYIAVEKTVPFIITGKIAIIKTGETTTMYMVIARGSETTMRERAKQLSKASQEVDRPKNYHENMTQSNYELDLTDEAQHEPVQQLTRDTLPRNSKTKGDSFATQSTTNKRCFNLEEYDENDEEEHVQLTLLVRLP</sequence>
<feature type="domain" description="EGF-like" evidence="6">
    <location>
        <begin position="1183"/>
        <end position="1222"/>
    </location>
</feature>
<reference evidence="7" key="1">
    <citation type="submission" date="2021-02" db="EMBL/GenBank/DDBJ databases">
        <authorList>
            <person name="Nowell W R."/>
        </authorList>
    </citation>
    <scope>NUCLEOTIDE SEQUENCE</scope>
</reference>
<dbReference type="Proteomes" id="UP000663829">
    <property type="component" value="Unassembled WGS sequence"/>
</dbReference>
<dbReference type="PANTHER" id="PTHR24034:SF202">
    <property type="entry name" value="HEMICENTIN 2"/>
    <property type="match status" value="1"/>
</dbReference>
<dbReference type="OrthoDB" id="10060424at2759"/>
<evidence type="ECO:0000259" key="6">
    <source>
        <dbReference type="PROSITE" id="PS50026"/>
    </source>
</evidence>
<dbReference type="Pfam" id="PF07645">
    <property type="entry name" value="EGF_CA"/>
    <property type="match status" value="1"/>
</dbReference>
<dbReference type="InterPro" id="IPR050751">
    <property type="entry name" value="ECM_structural_protein"/>
</dbReference>
<feature type="region of interest" description="Disordered" evidence="5">
    <location>
        <begin position="1268"/>
        <end position="1295"/>
    </location>
</feature>
<comment type="caution">
    <text evidence="4">Lacks conserved residue(s) required for the propagation of feature annotation.</text>
</comment>
<keyword evidence="9" id="KW-1185">Reference proteome</keyword>
<dbReference type="EMBL" id="CAJOBC010001629">
    <property type="protein sequence ID" value="CAF3689758.1"/>
    <property type="molecule type" value="Genomic_DNA"/>
</dbReference>
<feature type="region of interest" description="Disordered" evidence="5">
    <location>
        <begin position="1459"/>
        <end position="1479"/>
    </location>
</feature>
<feature type="region of interest" description="Disordered" evidence="5">
    <location>
        <begin position="196"/>
        <end position="270"/>
    </location>
</feature>
<dbReference type="PROSITE" id="PS00022">
    <property type="entry name" value="EGF_1"/>
    <property type="match status" value="1"/>
</dbReference>
<dbReference type="PROSITE" id="PS01186">
    <property type="entry name" value="EGF_2"/>
    <property type="match status" value="2"/>
</dbReference>
<evidence type="ECO:0000313" key="9">
    <source>
        <dbReference type="Proteomes" id="UP000663829"/>
    </source>
</evidence>
<name>A0A814A207_9BILA</name>
<keyword evidence="3 4" id="KW-1015">Disulfide bond</keyword>
<dbReference type="Gene3D" id="2.90.20.10">
    <property type="entry name" value="Plasmodium vivax P25 domain"/>
    <property type="match status" value="1"/>
</dbReference>
<feature type="compositionally biased region" description="Polar residues" evidence="5">
    <location>
        <begin position="206"/>
        <end position="233"/>
    </location>
</feature>
<dbReference type="PROSITE" id="PS50026">
    <property type="entry name" value="EGF_3"/>
    <property type="match status" value="2"/>
</dbReference>
<dbReference type="CDD" id="cd00054">
    <property type="entry name" value="EGF_CA"/>
    <property type="match status" value="2"/>
</dbReference>
<dbReference type="PROSITE" id="PS00010">
    <property type="entry name" value="ASX_HYDROXYL"/>
    <property type="match status" value="1"/>
</dbReference>
<proteinExistence type="predicted"/>